<proteinExistence type="predicted"/>
<sequence>MKALLVASGLAPHRGLFLRAVRDADLTIAIDGGLRIFQEYGVTPHLIVGDMDSVDAGLLESYREKSILVTAPAEKNETDTALAVDEAVERGADQILLLGATGGRIDHLLSNLMLLKYAMNKGAILTMEDDEQEISLHRGTFDLFGNEGQTISIIPMNKQAVVTARGLYYPLDRLVLTNEKPRGVSNVFQKKHAVIESDDFVFICKDKQ</sequence>
<evidence type="ECO:0000256" key="4">
    <source>
        <dbReference type="ARBA" id="ARBA00022840"/>
    </source>
</evidence>
<dbReference type="GO" id="GO:0004788">
    <property type="term" value="F:thiamine diphosphokinase activity"/>
    <property type="evidence" value="ECO:0007669"/>
    <property type="project" value="UniProtKB-EC"/>
</dbReference>
<keyword evidence="1 7" id="KW-0808">Transferase</keyword>
<dbReference type="NCBIfam" id="TIGR01378">
    <property type="entry name" value="thi_PPkinase"/>
    <property type="match status" value="1"/>
</dbReference>
<dbReference type="PANTHER" id="PTHR41299:SF1">
    <property type="entry name" value="THIAMINE PYROPHOSPHOKINASE"/>
    <property type="match status" value="1"/>
</dbReference>
<dbReference type="SUPFAM" id="SSF63862">
    <property type="entry name" value="Thiamin pyrophosphokinase, substrate-binding domain"/>
    <property type="match status" value="1"/>
</dbReference>
<feature type="domain" description="Thiamin pyrophosphokinase thiamin-binding" evidence="6">
    <location>
        <begin position="145"/>
        <end position="201"/>
    </location>
</feature>
<keyword evidence="3" id="KW-0418">Kinase</keyword>
<dbReference type="InterPro" id="IPR007373">
    <property type="entry name" value="Thiamin_PyroPKinase_B1-bd"/>
</dbReference>
<evidence type="ECO:0000256" key="5">
    <source>
        <dbReference type="NCBIfam" id="TIGR01378"/>
    </source>
</evidence>
<evidence type="ECO:0000313" key="8">
    <source>
        <dbReference type="Proteomes" id="UP000606889"/>
    </source>
</evidence>
<dbReference type="InterPro" id="IPR006282">
    <property type="entry name" value="Thi_PPkinase"/>
</dbReference>
<evidence type="ECO:0000313" key="7">
    <source>
        <dbReference type="EMBL" id="MBC5647073.1"/>
    </source>
</evidence>
<evidence type="ECO:0000259" key="6">
    <source>
        <dbReference type="SMART" id="SM00983"/>
    </source>
</evidence>
<dbReference type="InterPro" id="IPR053149">
    <property type="entry name" value="TPK"/>
</dbReference>
<dbReference type="EC" id="2.7.6.2" evidence="5"/>
<dbReference type="Proteomes" id="UP000606889">
    <property type="component" value="Unassembled WGS sequence"/>
</dbReference>
<evidence type="ECO:0000256" key="2">
    <source>
        <dbReference type="ARBA" id="ARBA00022741"/>
    </source>
</evidence>
<dbReference type="CDD" id="cd07995">
    <property type="entry name" value="TPK"/>
    <property type="match status" value="1"/>
</dbReference>
<accession>A0ABR7EBA4</accession>
<gene>
    <name evidence="7" type="ORF">H8S18_01805</name>
</gene>
<keyword evidence="2" id="KW-0547">Nucleotide-binding</keyword>
<keyword evidence="8" id="KW-1185">Reference proteome</keyword>
<dbReference type="Gene3D" id="3.40.50.10240">
    <property type="entry name" value="Thiamin pyrophosphokinase, catalytic domain"/>
    <property type="match status" value="1"/>
</dbReference>
<dbReference type="SMART" id="SM00983">
    <property type="entry name" value="TPK_B1_binding"/>
    <property type="match status" value="1"/>
</dbReference>
<reference evidence="7 8" key="1">
    <citation type="submission" date="2020-08" db="EMBL/GenBank/DDBJ databases">
        <title>Genome public.</title>
        <authorList>
            <person name="Liu C."/>
            <person name="Sun Q."/>
        </authorList>
    </citation>
    <scope>NUCLEOTIDE SEQUENCE [LARGE SCALE GENOMIC DNA]</scope>
    <source>
        <strain evidence="7 8">NSJ-35</strain>
    </source>
</reference>
<dbReference type="SUPFAM" id="SSF63999">
    <property type="entry name" value="Thiamin pyrophosphokinase, catalytic domain"/>
    <property type="match status" value="1"/>
</dbReference>
<dbReference type="InterPro" id="IPR007371">
    <property type="entry name" value="TPK_catalytic"/>
</dbReference>
<comment type="caution">
    <text evidence="7">The sequence shown here is derived from an EMBL/GenBank/DDBJ whole genome shotgun (WGS) entry which is preliminary data.</text>
</comment>
<dbReference type="InterPro" id="IPR036371">
    <property type="entry name" value="TPK_B1-bd_sf"/>
</dbReference>
<dbReference type="Pfam" id="PF04265">
    <property type="entry name" value="TPK_B1_binding"/>
    <property type="match status" value="1"/>
</dbReference>
<dbReference type="PANTHER" id="PTHR41299">
    <property type="entry name" value="THIAMINE PYROPHOSPHOKINASE"/>
    <property type="match status" value="1"/>
</dbReference>
<dbReference type="InterPro" id="IPR036759">
    <property type="entry name" value="TPK_catalytic_sf"/>
</dbReference>
<evidence type="ECO:0000256" key="3">
    <source>
        <dbReference type="ARBA" id="ARBA00022777"/>
    </source>
</evidence>
<keyword evidence="4" id="KW-0067">ATP-binding</keyword>
<protein>
    <recommendedName>
        <fullName evidence="5">Thiamine diphosphokinase</fullName>
        <ecNumber evidence="5">2.7.6.2</ecNumber>
    </recommendedName>
</protein>
<evidence type="ECO:0000256" key="1">
    <source>
        <dbReference type="ARBA" id="ARBA00022679"/>
    </source>
</evidence>
<dbReference type="RefSeq" id="WP_186856596.1">
    <property type="nucleotide sequence ID" value="NZ_JACOON010000001.1"/>
</dbReference>
<dbReference type="EMBL" id="JACOON010000001">
    <property type="protein sequence ID" value="MBC5647073.1"/>
    <property type="molecule type" value="Genomic_DNA"/>
</dbReference>
<name>A0ABR7EBA4_9FIRM</name>
<dbReference type="Pfam" id="PF04263">
    <property type="entry name" value="TPK_catalytic"/>
    <property type="match status" value="1"/>
</dbReference>
<organism evidence="7 8">
    <name type="scientific">Christensenella tenuis</name>
    <dbReference type="NCBI Taxonomy" id="2763033"/>
    <lineage>
        <taxon>Bacteria</taxon>
        <taxon>Bacillati</taxon>
        <taxon>Bacillota</taxon>
        <taxon>Clostridia</taxon>
        <taxon>Christensenellales</taxon>
        <taxon>Christensenellaceae</taxon>
        <taxon>Christensenella</taxon>
    </lineage>
</organism>